<dbReference type="Pfam" id="PF16439">
    <property type="entry name" value="DUF5036"/>
    <property type="match status" value="1"/>
</dbReference>
<organism evidence="2 3">
    <name type="scientific">Alistipes dispar</name>
    <dbReference type="NCBI Taxonomy" id="2585119"/>
    <lineage>
        <taxon>Bacteria</taxon>
        <taxon>Pseudomonadati</taxon>
        <taxon>Bacteroidota</taxon>
        <taxon>Bacteroidia</taxon>
        <taxon>Bacteroidales</taxon>
        <taxon>Rikenellaceae</taxon>
        <taxon>Alistipes</taxon>
    </lineage>
</organism>
<dbReference type="PROSITE" id="PS51257">
    <property type="entry name" value="PROKAR_LIPOPROTEIN"/>
    <property type="match status" value="1"/>
</dbReference>
<evidence type="ECO:0000313" key="2">
    <source>
        <dbReference type="EMBL" id="BBL07376.1"/>
    </source>
</evidence>
<dbReference type="KEGG" id="ada:A5CPEGH6_20140"/>
<keyword evidence="1" id="KW-0732">Signal</keyword>
<reference evidence="3" key="1">
    <citation type="submission" date="2019-06" db="EMBL/GenBank/DDBJ databases">
        <title>Alistipes onderdonkii subsp. vulgaris subsp. nov., Alistipes dispar sp. nov. and Alistipes communis sp. nov., isolated from human faeces, and creation of Alistipes onderdonkii subsp. onderdonkii subsp. nov.</title>
        <authorList>
            <person name="Sakamoto M."/>
            <person name="Ikeyama N."/>
            <person name="Ogata Y."/>
            <person name="Suda W."/>
            <person name="Iino T."/>
            <person name="Hattori M."/>
            <person name="Ohkuma M."/>
        </authorList>
    </citation>
    <scope>NUCLEOTIDE SEQUENCE [LARGE SCALE GENOMIC DNA]</scope>
    <source>
        <strain evidence="3">5CPEGH6</strain>
    </source>
</reference>
<dbReference type="AlphaFoldDB" id="A0A4Y1X4I9"/>
<dbReference type="RefSeq" id="WP_141429555.1">
    <property type="nucleotide sequence ID" value="NZ_AP019736.1"/>
</dbReference>
<proteinExistence type="predicted"/>
<dbReference type="OrthoDB" id="1083121at2"/>
<evidence type="ECO:0000313" key="3">
    <source>
        <dbReference type="Proteomes" id="UP000319374"/>
    </source>
</evidence>
<sequence>MKRFLLPLVCAALAFGIASCSDDDTPGDPAGTVMLNMLDEHNGRTLLDDSDIYINDAGNFVSGGDCSLFMLGEASGLGAVRIASLRNPVPEAAVSPGQGYAAVCSAAAMQFPSQCVALPLDGSGANLLKFYVVSSLPDGENGSKGVVVKFVTAQPQRHGLPEWGDTVLTIENYDHLGQEVVYTLPTEDFEFVLDGEGQIGCEKRGRKLVFALTDWPYPGQRFGLTLRIGESYTNVFVEFLS</sequence>
<gene>
    <name evidence="2" type="ORF">A5CPEGH6_20140</name>
</gene>
<accession>A0A4Y1X4I9</accession>
<feature type="chain" id="PRO_5021209790" description="DUF5036 domain-containing protein" evidence="1">
    <location>
        <begin position="21"/>
        <end position="241"/>
    </location>
</feature>
<keyword evidence="3" id="KW-1185">Reference proteome</keyword>
<dbReference type="InterPro" id="IPR032217">
    <property type="entry name" value="DUF5036"/>
</dbReference>
<protein>
    <recommendedName>
        <fullName evidence="4">DUF5036 domain-containing protein</fullName>
    </recommendedName>
</protein>
<evidence type="ECO:0008006" key="4">
    <source>
        <dbReference type="Google" id="ProtNLM"/>
    </source>
</evidence>
<name>A0A4Y1X4I9_9BACT</name>
<dbReference type="GeneID" id="98673998"/>
<dbReference type="EMBL" id="AP019736">
    <property type="protein sequence ID" value="BBL07376.1"/>
    <property type="molecule type" value="Genomic_DNA"/>
</dbReference>
<feature type="signal peptide" evidence="1">
    <location>
        <begin position="1"/>
        <end position="20"/>
    </location>
</feature>
<dbReference type="Proteomes" id="UP000319374">
    <property type="component" value="Chromosome"/>
</dbReference>
<evidence type="ECO:0000256" key="1">
    <source>
        <dbReference type="SAM" id="SignalP"/>
    </source>
</evidence>